<accession>A0ABR4A582</accession>
<name>A0ABR4A582_9LECA</name>
<evidence type="ECO:0000313" key="2">
    <source>
        <dbReference type="Proteomes" id="UP001590950"/>
    </source>
</evidence>
<dbReference type="Proteomes" id="UP001590950">
    <property type="component" value="Unassembled WGS sequence"/>
</dbReference>
<dbReference type="EMBL" id="JBEFKJ010000019">
    <property type="protein sequence ID" value="KAL2040828.1"/>
    <property type="molecule type" value="Genomic_DNA"/>
</dbReference>
<organism evidence="1 2">
    <name type="scientific">Stereocaulon virgatum</name>
    <dbReference type="NCBI Taxonomy" id="373712"/>
    <lineage>
        <taxon>Eukaryota</taxon>
        <taxon>Fungi</taxon>
        <taxon>Dikarya</taxon>
        <taxon>Ascomycota</taxon>
        <taxon>Pezizomycotina</taxon>
        <taxon>Lecanoromycetes</taxon>
        <taxon>OSLEUM clade</taxon>
        <taxon>Lecanoromycetidae</taxon>
        <taxon>Lecanorales</taxon>
        <taxon>Lecanorineae</taxon>
        <taxon>Stereocaulaceae</taxon>
        <taxon>Stereocaulon</taxon>
    </lineage>
</organism>
<evidence type="ECO:0000313" key="1">
    <source>
        <dbReference type="EMBL" id="KAL2040828.1"/>
    </source>
</evidence>
<keyword evidence="2" id="KW-1185">Reference proteome</keyword>
<protein>
    <submittedName>
        <fullName evidence="1">Uncharacterized protein</fullName>
    </submittedName>
</protein>
<proteinExistence type="predicted"/>
<sequence>MCAQIVANTIFKQHQSIKFSIACKDSLDRHDRRTMKSYTKAAPFILRARQGILCRRKCRGSGPCQTLIGIARERCATLLTSTIIQRLGLGRRHPAHMDVPGFPAAISGDTPPLTPLSIRSLIPKHRFQTTDCTART</sequence>
<gene>
    <name evidence="1" type="ORF">N7G274_006286</name>
</gene>
<reference evidence="1 2" key="1">
    <citation type="submission" date="2024-09" db="EMBL/GenBank/DDBJ databases">
        <title>Rethinking Asexuality: The Enigmatic Case of Functional Sexual Genes in Lepraria (Stereocaulaceae).</title>
        <authorList>
            <person name="Doellman M."/>
            <person name="Sun Y."/>
            <person name="Barcenas-Pena A."/>
            <person name="Lumbsch H.T."/>
            <person name="Grewe F."/>
        </authorList>
    </citation>
    <scope>NUCLEOTIDE SEQUENCE [LARGE SCALE GENOMIC DNA]</scope>
    <source>
        <strain evidence="1 2">Mercado 3170</strain>
    </source>
</reference>
<comment type="caution">
    <text evidence="1">The sequence shown here is derived from an EMBL/GenBank/DDBJ whole genome shotgun (WGS) entry which is preliminary data.</text>
</comment>